<comment type="caution">
    <text evidence="5">The sequence shown here is derived from an EMBL/GenBank/DDBJ whole genome shotgun (WGS) entry which is preliminary data.</text>
</comment>
<dbReference type="InterPro" id="IPR029055">
    <property type="entry name" value="Ntn_hydrolases_N"/>
</dbReference>
<dbReference type="Gene3D" id="3.60.20.10">
    <property type="entry name" value="Glutamine Phosphoribosylpyrophosphate, subunit 1, domain 1"/>
    <property type="match status" value="1"/>
</dbReference>
<dbReference type="AlphaFoldDB" id="A0A4E0RHN3"/>
<dbReference type="PANTHER" id="PTHR45937:SF1">
    <property type="entry name" value="ASPARAGINE SYNTHETASE DOMAIN-CONTAINING PROTEIN 1"/>
    <property type="match status" value="1"/>
</dbReference>
<feature type="domain" description="Asparagine synthetase" evidence="4">
    <location>
        <begin position="490"/>
        <end position="582"/>
    </location>
</feature>
<dbReference type="Gene3D" id="3.40.50.620">
    <property type="entry name" value="HUPs"/>
    <property type="match status" value="1"/>
</dbReference>
<dbReference type="Proteomes" id="UP000230066">
    <property type="component" value="Unassembled WGS sequence"/>
</dbReference>
<dbReference type="InterPro" id="IPR051857">
    <property type="entry name" value="Asn_synthetase_domain"/>
</dbReference>
<gene>
    <name evidence="5" type="ORF">D915_003715</name>
</gene>
<accession>A0A4E0RHN3</accession>
<dbReference type="GO" id="GO:0006529">
    <property type="term" value="P:asparagine biosynthetic process"/>
    <property type="evidence" value="ECO:0007669"/>
    <property type="project" value="UniProtKB-KW"/>
</dbReference>
<name>A0A4E0RHN3_FASHE</name>
<proteinExistence type="predicted"/>
<dbReference type="SUPFAM" id="SSF56235">
    <property type="entry name" value="N-terminal nucleophile aminohydrolases (Ntn hydrolases)"/>
    <property type="match status" value="1"/>
</dbReference>
<evidence type="ECO:0000256" key="1">
    <source>
        <dbReference type="ARBA" id="ARBA00022605"/>
    </source>
</evidence>
<keyword evidence="2" id="KW-0061">Asparagine biosynthesis</keyword>
<dbReference type="EMBL" id="JXXN02001090">
    <property type="protein sequence ID" value="THD25554.1"/>
    <property type="molecule type" value="Genomic_DNA"/>
</dbReference>
<organism evidence="5 6">
    <name type="scientific">Fasciola hepatica</name>
    <name type="common">Liver fluke</name>
    <dbReference type="NCBI Taxonomy" id="6192"/>
    <lineage>
        <taxon>Eukaryota</taxon>
        <taxon>Metazoa</taxon>
        <taxon>Spiralia</taxon>
        <taxon>Lophotrochozoa</taxon>
        <taxon>Platyhelminthes</taxon>
        <taxon>Trematoda</taxon>
        <taxon>Digenea</taxon>
        <taxon>Plagiorchiida</taxon>
        <taxon>Echinostomata</taxon>
        <taxon>Echinostomatoidea</taxon>
        <taxon>Fasciolidae</taxon>
        <taxon>Fasciola</taxon>
    </lineage>
</organism>
<dbReference type="InterPro" id="IPR014729">
    <property type="entry name" value="Rossmann-like_a/b/a_fold"/>
</dbReference>
<dbReference type="PANTHER" id="PTHR45937">
    <property type="entry name" value="ASPARAGINE SYNTHETASE DOMAIN-CONTAINING PROTEIN 1"/>
    <property type="match status" value="1"/>
</dbReference>
<evidence type="ECO:0000256" key="2">
    <source>
        <dbReference type="ARBA" id="ARBA00022888"/>
    </source>
</evidence>
<dbReference type="CDD" id="cd01991">
    <property type="entry name" value="Asn_synthase_B_C"/>
    <property type="match status" value="1"/>
</dbReference>
<keyword evidence="1" id="KW-0028">Amino-acid biosynthesis</keyword>
<sequence>MCGIALLPLSVKSAQFTSSADLPNCDLDLSVLRRRGPDISSFHLVRVPESSQSWLAVGCVLSVRGRNPTPQPIQDNLSDSSPTTMLLWNGEVFDCSSNGLSTALRNPKNNDGQLLMSWVLEDFSSENLFRKLVALRGPFAFILVRNTGHVYFGRDHLGRRSLVGRFADEFPESTGSTLHLDCLSSVVLSMLQSEVDGQKEQSWCEIPATGLFFGRILTNANGHTALGEMQLYPWSSEHLLSWEQCPKFHLNQIIPINVSSFKSHLVLTPLNLSPVEAQQGFISQLESAVSIRVLLAPTSCRNCDQKTDANSCTHARFGVLFSGGVDSTVLAFLCSRFVPKGQPIDLINVAFQQVSTTAGVQTSSGTKTVEPTDAPDRKTAFQSLDELRRLAPDRDWQLVLVDVPLDEMRRIRDGYIRQLLLPEKLTVLDESLALAMWFAARGQGWLYGAQDNRNFYTSSAKVLFLGTGIDEQLAGYSRHRKVFERGGLTALENELDLEMRRISERNLGRDDRIISDHAREARFPYLDENVISYLRQLPLYLKADLTLPRGVGDKLLLRQVAKRLGLIHAASLPKRAMQFGSRIAKAEGLGRLSGPADRLTIHTKPHLSCTNQKTLTAEFLS</sequence>
<keyword evidence="6" id="KW-1185">Reference proteome</keyword>
<protein>
    <submittedName>
        <fullName evidence="5">Asparagine synthetase domain-containing protein 1</fullName>
    </submittedName>
</protein>
<evidence type="ECO:0000313" key="5">
    <source>
        <dbReference type="EMBL" id="THD25554.1"/>
    </source>
</evidence>
<dbReference type="InterPro" id="IPR001962">
    <property type="entry name" value="Asn_synthase"/>
</dbReference>
<evidence type="ECO:0000259" key="4">
    <source>
        <dbReference type="Pfam" id="PF00733"/>
    </source>
</evidence>
<keyword evidence="3" id="KW-0315">Glutamine amidotransferase</keyword>
<dbReference type="Pfam" id="PF00733">
    <property type="entry name" value="Asn_synthase"/>
    <property type="match status" value="1"/>
</dbReference>
<reference evidence="5" key="1">
    <citation type="submission" date="2019-03" db="EMBL/GenBank/DDBJ databases">
        <title>Improved annotation for the trematode Fasciola hepatica.</title>
        <authorList>
            <person name="Choi Y.-J."/>
            <person name="Martin J."/>
            <person name="Mitreva M."/>
        </authorList>
    </citation>
    <scope>NUCLEOTIDE SEQUENCE [LARGE SCALE GENOMIC DNA]</scope>
</reference>
<dbReference type="GO" id="GO:0004066">
    <property type="term" value="F:asparagine synthase (glutamine-hydrolyzing) activity"/>
    <property type="evidence" value="ECO:0007669"/>
    <property type="project" value="InterPro"/>
</dbReference>
<evidence type="ECO:0000313" key="6">
    <source>
        <dbReference type="Proteomes" id="UP000230066"/>
    </source>
</evidence>
<dbReference type="SUPFAM" id="SSF52402">
    <property type="entry name" value="Adenine nucleotide alpha hydrolases-like"/>
    <property type="match status" value="1"/>
</dbReference>
<evidence type="ECO:0000256" key="3">
    <source>
        <dbReference type="ARBA" id="ARBA00022962"/>
    </source>
</evidence>